<feature type="compositionally biased region" description="Polar residues" evidence="1">
    <location>
        <begin position="1"/>
        <end position="10"/>
    </location>
</feature>
<feature type="region of interest" description="Disordered" evidence="1">
    <location>
        <begin position="63"/>
        <end position="99"/>
    </location>
</feature>
<dbReference type="EMBL" id="PGOL01003058">
    <property type="protein sequence ID" value="PKI43322.1"/>
    <property type="molecule type" value="Genomic_DNA"/>
</dbReference>
<keyword evidence="3" id="KW-1185">Reference proteome</keyword>
<protein>
    <submittedName>
        <fullName evidence="2">Uncharacterized protein</fullName>
    </submittedName>
</protein>
<evidence type="ECO:0000313" key="3">
    <source>
        <dbReference type="Proteomes" id="UP000233551"/>
    </source>
</evidence>
<sequence>MGLSLTQLYRSPSDDDEYGTTPLPFSLSHPLPFQIQLTATTAASLFAYSLDFELPMIVASSLQTKPPPESFRRSIDGTQTKATSPRHLDLESTPQPPSLKQVRYHRPLHFFSNNRSSSTHSICSGRHTYLKNCVIDFLCEAASTLHSPVKDLSSSLPFGRRRTSLEVSFPFRRQSFDWISIGHGFRSDPLRHMYKSESNGEGERRDSIDHLLEETDVPYDEEEKVSDEESEGKSEDNSVLHTHAAPANYRDIDYDRVI</sequence>
<reference evidence="2 3" key="1">
    <citation type="submission" date="2017-11" db="EMBL/GenBank/DDBJ databases">
        <title>De-novo sequencing of pomegranate (Punica granatum L.) genome.</title>
        <authorList>
            <person name="Akparov Z."/>
            <person name="Amiraslanov A."/>
            <person name="Hajiyeva S."/>
            <person name="Abbasov M."/>
            <person name="Kaur K."/>
            <person name="Hamwieh A."/>
            <person name="Solovyev V."/>
            <person name="Salamov A."/>
            <person name="Braich B."/>
            <person name="Kosarev P."/>
            <person name="Mahmoud A."/>
            <person name="Hajiyev E."/>
            <person name="Babayeva S."/>
            <person name="Izzatullayeva V."/>
            <person name="Mammadov A."/>
            <person name="Mammadov A."/>
            <person name="Sharifova S."/>
            <person name="Ojaghi J."/>
            <person name="Eynullazada K."/>
            <person name="Bayramov B."/>
            <person name="Abdulazimova A."/>
            <person name="Shahmuradov I."/>
        </authorList>
    </citation>
    <scope>NUCLEOTIDE SEQUENCE [LARGE SCALE GENOMIC DNA]</scope>
    <source>
        <strain evidence="3">cv. AG2017</strain>
        <tissue evidence="2">Leaf</tissue>
    </source>
</reference>
<evidence type="ECO:0000313" key="2">
    <source>
        <dbReference type="EMBL" id="PKI43322.1"/>
    </source>
</evidence>
<proteinExistence type="predicted"/>
<organism evidence="2 3">
    <name type="scientific">Punica granatum</name>
    <name type="common">Pomegranate</name>
    <dbReference type="NCBI Taxonomy" id="22663"/>
    <lineage>
        <taxon>Eukaryota</taxon>
        <taxon>Viridiplantae</taxon>
        <taxon>Streptophyta</taxon>
        <taxon>Embryophyta</taxon>
        <taxon>Tracheophyta</taxon>
        <taxon>Spermatophyta</taxon>
        <taxon>Magnoliopsida</taxon>
        <taxon>eudicotyledons</taxon>
        <taxon>Gunneridae</taxon>
        <taxon>Pentapetalae</taxon>
        <taxon>rosids</taxon>
        <taxon>malvids</taxon>
        <taxon>Myrtales</taxon>
        <taxon>Lythraceae</taxon>
        <taxon>Punica</taxon>
    </lineage>
</organism>
<evidence type="ECO:0000256" key="1">
    <source>
        <dbReference type="SAM" id="MobiDB-lite"/>
    </source>
</evidence>
<comment type="caution">
    <text evidence="2">The sequence shown here is derived from an EMBL/GenBank/DDBJ whole genome shotgun (WGS) entry which is preliminary data.</text>
</comment>
<dbReference type="AlphaFoldDB" id="A0A2I0IH37"/>
<feature type="region of interest" description="Disordered" evidence="1">
    <location>
        <begin position="1"/>
        <end position="21"/>
    </location>
</feature>
<feature type="region of interest" description="Disordered" evidence="1">
    <location>
        <begin position="191"/>
        <end position="245"/>
    </location>
</feature>
<feature type="compositionally biased region" description="Acidic residues" evidence="1">
    <location>
        <begin position="214"/>
        <end position="230"/>
    </location>
</feature>
<accession>A0A2I0IH37</accession>
<feature type="compositionally biased region" description="Basic and acidic residues" evidence="1">
    <location>
        <begin position="201"/>
        <end position="213"/>
    </location>
</feature>
<name>A0A2I0IH37_PUNGR</name>
<gene>
    <name evidence="2" type="ORF">CRG98_036302</name>
</gene>
<dbReference type="Proteomes" id="UP000233551">
    <property type="component" value="Unassembled WGS sequence"/>
</dbReference>